<evidence type="ECO:0000256" key="4">
    <source>
        <dbReference type="ARBA" id="ARBA00023136"/>
    </source>
</evidence>
<dbReference type="InterPro" id="IPR050382">
    <property type="entry name" value="MFS_Na/Anion_cotransporter"/>
</dbReference>
<feature type="transmembrane region" description="Helical" evidence="5">
    <location>
        <begin position="45"/>
        <end position="64"/>
    </location>
</feature>
<keyword evidence="4 5" id="KW-0472">Membrane</keyword>
<dbReference type="EMBL" id="SZPQ01000020">
    <property type="protein sequence ID" value="TKI05357.1"/>
    <property type="molecule type" value="Genomic_DNA"/>
</dbReference>
<keyword evidence="2 5" id="KW-0812">Transmembrane</keyword>
<name>A0ABY2SKT3_9HYPH</name>
<keyword evidence="3 5" id="KW-1133">Transmembrane helix</keyword>
<dbReference type="Proteomes" id="UP000305202">
    <property type="component" value="Unassembled WGS sequence"/>
</dbReference>
<proteinExistence type="predicted"/>
<accession>A0ABY2SKT3</accession>
<feature type="transmembrane region" description="Helical" evidence="5">
    <location>
        <begin position="160"/>
        <end position="183"/>
    </location>
</feature>
<gene>
    <name evidence="7" type="ORF">FCN80_14690</name>
</gene>
<dbReference type="PANTHER" id="PTHR11662:SF399">
    <property type="entry name" value="FI19708P1-RELATED"/>
    <property type="match status" value="1"/>
</dbReference>
<dbReference type="InterPro" id="IPR020846">
    <property type="entry name" value="MFS_dom"/>
</dbReference>
<evidence type="ECO:0000313" key="8">
    <source>
        <dbReference type="Proteomes" id="UP000305202"/>
    </source>
</evidence>
<dbReference type="PROSITE" id="PS50850">
    <property type="entry name" value="MFS"/>
    <property type="match status" value="1"/>
</dbReference>
<evidence type="ECO:0000256" key="1">
    <source>
        <dbReference type="ARBA" id="ARBA00004141"/>
    </source>
</evidence>
<evidence type="ECO:0000259" key="6">
    <source>
        <dbReference type="PROSITE" id="PS50850"/>
    </source>
</evidence>
<feature type="transmembrane region" description="Helical" evidence="5">
    <location>
        <begin position="336"/>
        <end position="357"/>
    </location>
</feature>
<comment type="subcellular location">
    <subcellularLocation>
        <location evidence="1">Membrane</location>
        <topology evidence="1">Multi-pass membrane protein</topology>
    </subcellularLocation>
</comment>
<dbReference type="PANTHER" id="PTHR11662">
    <property type="entry name" value="SOLUTE CARRIER FAMILY 17"/>
    <property type="match status" value="1"/>
</dbReference>
<feature type="transmembrane region" description="Helical" evidence="5">
    <location>
        <begin position="398"/>
        <end position="420"/>
    </location>
</feature>
<feature type="transmembrane region" description="Helical" evidence="5">
    <location>
        <begin position="76"/>
        <end position="100"/>
    </location>
</feature>
<evidence type="ECO:0000256" key="2">
    <source>
        <dbReference type="ARBA" id="ARBA00022692"/>
    </source>
</evidence>
<dbReference type="InterPro" id="IPR036259">
    <property type="entry name" value="MFS_trans_sf"/>
</dbReference>
<evidence type="ECO:0000256" key="5">
    <source>
        <dbReference type="SAM" id="Phobius"/>
    </source>
</evidence>
<feature type="domain" description="Major facilitator superfamily (MFS) profile" evidence="6">
    <location>
        <begin position="10"/>
        <end position="424"/>
    </location>
</feature>
<dbReference type="CDD" id="cd17319">
    <property type="entry name" value="MFS_ExuT_GudP_like"/>
    <property type="match status" value="1"/>
</dbReference>
<dbReference type="Pfam" id="PF07690">
    <property type="entry name" value="MFS_1"/>
    <property type="match status" value="2"/>
</dbReference>
<protein>
    <submittedName>
        <fullName evidence="7">MFS transporter</fullName>
    </submittedName>
</protein>
<feature type="transmembrane region" description="Helical" evidence="5">
    <location>
        <begin position="277"/>
        <end position="298"/>
    </location>
</feature>
<comment type="caution">
    <text evidence="7">The sequence shown here is derived from an EMBL/GenBank/DDBJ whole genome shotgun (WGS) entry which is preliminary data.</text>
</comment>
<sequence length="433" mass="46851">MLKNKYRLVVALLLFFAGMLNYLDRSALSVMAPLIKKDLHIDDAQMGLLFSVFFVGYCLFCFIGGWSADRFGPRRVYAWAAGIWSFFCGATAMATGFGYFMTVRILFGIGEGPMGTTTNKSIANWFPRREVGRAVGFTNAGQPLGAAVAAPIVGLVGLRFGWRVSFVVIAILGFIWLAAWLLLFRDKPEQHRRVSAEEAGTIVADRPAGQATPAAAGDMPAQQRHGVFFYVLSMPVLGVAAAFFCFNYIQFFFLSWLPSYLTDFQHLDIKSMSIVGILPWLGATLGFVGGGMVCDGIFRKSGNFLLSRKLVIVCGLAIAAICVLLTAYAASLETAVMLITVATLFAYMTPQACWSLLQDIVPASRIGSAGGFVHLLANLAGILSPGITGFLIQYGGGYRSAFILSSILAVVGIAAMLAMVRQRKVDIIRLQTA</sequence>
<feature type="transmembrane region" description="Helical" evidence="5">
    <location>
        <begin position="369"/>
        <end position="392"/>
    </location>
</feature>
<feature type="transmembrane region" description="Helical" evidence="5">
    <location>
        <begin position="310"/>
        <end position="330"/>
    </location>
</feature>
<dbReference type="SUPFAM" id="SSF103473">
    <property type="entry name" value="MFS general substrate transporter"/>
    <property type="match status" value="1"/>
</dbReference>
<dbReference type="Gene3D" id="1.20.1250.20">
    <property type="entry name" value="MFS general substrate transporter like domains"/>
    <property type="match status" value="2"/>
</dbReference>
<evidence type="ECO:0000313" key="7">
    <source>
        <dbReference type="EMBL" id="TKI05357.1"/>
    </source>
</evidence>
<keyword evidence="8" id="KW-1185">Reference proteome</keyword>
<reference evidence="7 8" key="1">
    <citation type="submission" date="2019-04" db="EMBL/GenBank/DDBJ databases">
        <authorList>
            <person name="Li M."/>
            <person name="Gao C."/>
        </authorList>
    </citation>
    <scope>NUCLEOTIDE SEQUENCE [LARGE SCALE GENOMIC DNA]</scope>
    <source>
        <strain evidence="7 8">BGMRC 2031</strain>
    </source>
</reference>
<dbReference type="RefSeq" id="WP_136990920.1">
    <property type="nucleotide sequence ID" value="NZ_SZPQ01000020.1"/>
</dbReference>
<organism evidence="7 8">
    <name type="scientific">Martelella alba</name>
    <dbReference type="NCBI Taxonomy" id="2590451"/>
    <lineage>
        <taxon>Bacteria</taxon>
        <taxon>Pseudomonadati</taxon>
        <taxon>Pseudomonadota</taxon>
        <taxon>Alphaproteobacteria</taxon>
        <taxon>Hyphomicrobiales</taxon>
        <taxon>Aurantimonadaceae</taxon>
        <taxon>Martelella</taxon>
    </lineage>
</organism>
<evidence type="ECO:0000256" key="3">
    <source>
        <dbReference type="ARBA" id="ARBA00022989"/>
    </source>
</evidence>
<feature type="transmembrane region" description="Helical" evidence="5">
    <location>
        <begin position="227"/>
        <end position="257"/>
    </location>
</feature>
<dbReference type="InterPro" id="IPR011701">
    <property type="entry name" value="MFS"/>
</dbReference>